<evidence type="ECO:0000313" key="9">
    <source>
        <dbReference type="EMBL" id="MEY8000195.1"/>
    </source>
</evidence>
<dbReference type="EMBL" id="JBGEWD010000006">
    <property type="protein sequence ID" value="MEY8000195.1"/>
    <property type="molecule type" value="Genomic_DNA"/>
</dbReference>
<keyword evidence="2 7" id="KW-0813">Transport</keyword>
<organism evidence="9 10">
    <name type="scientific">Clostridium moutaii</name>
    <dbReference type="NCBI Taxonomy" id="3240932"/>
    <lineage>
        <taxon>Bacteria</taxon>
        <taxon>Bacillati</taxon>
        <taxon>Bacillota</taxon>
        <taxon>Clostridia</taxon>
        <taxon>Eubacteriales</taxon>
        <taxon>Clostridiaceae</taxon>
        <taxon>Clostridium</taxon>
    </lineage>
</organism>
<dbReference type="CDD" id="cd06261">
    <property type="entry name" value="TM_PBP2"/>
    <property type="match status" value="1"/>
</dbReference>
<gene>
    <name evidence="9" type="ORF">AB8U03_08295</name>
</gene>
<feature type="domain" description="ABC transmembrane type-1" evidence="8">
    <location>
        <begin position="66"/>
        <end position="247"/>
    </location>
</feature>
<keyword evidence="4 7" id="KW-0812">Transmembrane</keyword>
<feature type="transmembrane region" description="Helical" evidence="7">
    <location>
        <begin position="198"/>
        <end position="217"/>
    </location>
</feature>
<reference evidence="9 10" key="1">
    <citation type="submission" date="2024-08" db="EMBL/GenBank/DDBJ databases">
        <title>Clostridium lapicellarii sp. nov., and Clostridium renhuaiense sp. nov., two species isolated from the mud in a fermentation cellar used for producing sauce-flavour Chinese liquors.</title>
        <authorList>
            <person name="Yang F."/>
            <person name="Wang H."/>
            <person name="Chen L.Q."/>
            <person name="Zhou N."/>
            <person name="Lu J.J."/>
            <person name="Pu X.X."/>
            <person name="Wan B."/>
            <person name="Wang L."/>
            <person name="Liu S.J."/>
        </authorList>
    </citation>
    <scope>NUCLEOTIDE SEQUENCE [LARGE SCALE GENOMIC DNA]</scope>
    <source>
        <strain evidence="9 10">MT-5</strain>
    </source>
</reference>
<dbReference type="SUPFAM" id="SSF161098">
    <property type="entry name" value="MetI-like"/>
    <property type="match status" value="1"/>
</dbReference>
<dbReference type="Gene3D" id="1.10.3720.10">
    <property type="entry name" value="MetI-like"/>
    <property type="match status" value="1"/>
</dbReference>
<comment type="caution">
    <text evidence="9">The sequence shown here is derived from an EMBL/GenBank/DDBJ whole genome shotgun (WGS) entry which is preliminary data.</text>
</comment>
<dbReference type="PANTHER" id="PTHR30151:SF0">
    <property type="entry name" value="ABC TRANSPORTER PERMEASE PROTEIN MJ0413-RELATED"/>
    <property type="match status" value="1"/>
</dbReference>
<evidence type="ECO:0000256" key="4">
    <source>
        <dbReference type="ARBA" id="ARBA00022692"/>
    </source>
</evidence>
<evidence type="ECO:0000256" key="3">
    <source>
        <dbReference type="ARBA" id="ARBA00022475"/>
    </source>
</evidence>
<proteinExistence type="inferred from homology"/>
<dbReference type="Proteomes" id="UP001564657">
    <property type="component" value="Unassembled WGS sequence"/>
</dbReference>
<dbReference type="InterPro" id="IPR000515">
    <property type="entry name" value="MetI-like"/>
</dbReference>
<keyword evidence="6 7" id="KW-0472">Membrane</keyword>
<feature type="transmembrane region" description="Helical" evidence="7">
    <location>
        <begin position="229"/>
        <end position="250"/>
    </location>
</feature>
<evidence type="ECO:0000259" key="8">
    <source>
        <dbReference type="PROSITE" id="PS50928"/>
    </source>
</evidence>
<feature type="transmembrane region" description="Helical" evidence="7">
    <location>
        <begin position="52"/>
        <end position="70"/>
    </location>
</feature>
<feature type="transmembrane region" description="Helical" evidence="7">
    <location>
        <begin position="12"/>
        <end position="32"/>
    </location>
</feature>
<feature type="transmembrane region" description="Helical" evidence="7">
    <location>
        <begin position="173"/>
        <end position="192"/>
    </location>
</feature>
<dbReference type="PANTHER" id="PTHR30151">
    <property type="entry name" value="ALKANE SULFONATE ABC TRANSPORTER-RELATED, MEMBRANE SUBUNIT"/>
    <property type="match status" value="1"/>
</dbReference>
<keyword evidence="5 7" id="KW-1133">Transmembrane helix</keyword>
<feature type="transmembrane region" description="Helical" evidence="7">
    <location>
        <begin position="77"/>
        <end position="97"/>
    </location>
</feature>
<feature type="transmembrane region" description="Helical" evidence="7">
    <location>
        <begin position="117"/>
        <end position="145"/>
    </location>
</feature>
<evidence type="ECO:0000256" key="5">
    <source>
        <dbReference type="ARBA" id="ARBA00022989"/>
    </source>
</evidence>
<dbReference type="RefSeq" id="WP_369704080.1">
    <property type="nucleotide sequence ID" value="NZ_JBGEWD010000006.1"/>
</dbReference>
<accession>A0ABV4BRN8</accession>
<evidence type="ECO:0000256" key="2">
    <source>
        <dbReference type="ARBA" id="ARBA00022448"/>
    </source>
</evidence>
<dbReference type="PROSITE" id="PS50928">
    <property type="entry name" value="ABC_TM1"/>
    <property type="match status" value="1"/>
</dbReference>
<feature type="transmembrane region" description="Helical" evidence="7">
    <location>
        <begin position="279"/>
        <end position="299"/>
    </location>
</feature>
<evidence type="ECO:0000256" key="6">
    <source>
        <dbReference type="ARBA" id="ARBA00023136"/>
    </source>
</evidence>
<sequence length="346" mass="38932">MQKEIDIGYKYFEYYGLKYCGVILILVLWQVLPEIGVLDPQFVPPFSKVLGQLYELWINNGLLIHIIVSLWRVIIGLLIAIVIAVPLGFLLGGWFTYIADILDPLFRILSQVNPFSLMPIFILFFGIGEAAKLSVVAWVCMWPLLYNTISGARRVDPVLIKTALSMNVSKFQMLKKVMIPAAGSAVFLGLRVGVEMSFFMLIAAEMIGATAGVGWLFHNSAMNNQIPRMYAAGVCIIILGIALNRFLIYIQNKLFSWKESSHIFSFTKWKKTITKFNGIQVTGIAVFMAVVIGVGSYMAHVSKIAGTDSGVHMYHMHMNENKDVNVKYDKGENQHKDMKMDKDMNK</sequence>
<keyword evidence="3" id="KW-1003">Cell membrane</keyword>
<keyword evidence="10" id="KW-1185">Reference proteome</keyword>
<dbReference type="Pfam" id="PF00528">
    <property type="entry name" value="BPD_transp_1"/>
    <property type="match status" value="1"/>
</dbReference>
<evidence type="ECO:0000256" key="7">
    <source>
        <dbReference type="RuleBase" id="RU363032"/>
    </source>
</evidence>
<dbReference type="InterPro" id="IPR035906">
    <property type="entry name" value="MetI-like_sf"/>
</dbReference>
<name>A0ABV4BRN8_9CLOT</name>
<protein>
    <submittedName>
        <fullName evidence="9">ABC transporter permease</fullName>
    </submittedName>
</protein>
<evidence type="ECO:0000313" key="10">
    <source>
        <dbReference type="Proteomes" id="UP001564657"/>
    </source>
</evidence>
<comment type="similarity">
    <text evidence="7">Belongs to the binding-protein-dependent transport system permease family.</text>
</comment>
<comment type="subcellular location">
    <subcellularLocation>
        <location evidence="1 7">Cell membrane</location>
        <topology evidence="1 7">Multi-pass membrane protein</topology>
    </subcellularLocation>
</comment>
<evidence type="ECO:0000256" key="1">
    <source>
        <dbReference type="ARBA" id="ARBA00004651"/>
    </source>
</evidence>